<comment type="caution">
    <text evidence="2">The sequence shown here is derived from an EMBL/GenBank/DDBJ whole genome shotgun (WGS) entry which is preliminary data.</text>
</comment>
<dbReference type="AlphaFoldDB" id="C6REK8"/>
<organism evidence="2 3">
    <name type="scientific">Campylobacter showae RM3277</name>
    <dbReference type="NCBI Taxonomy" id="553219"/>
    <lineage>
        <taxon>Bacteria</taxon>
        <taxon>Pseudomonadati</taxon>
        <taxon>Campylobacterota</taxon>
        <taxon>Epsilonproteobacteria</taxon>
        <taxon>Campylobacterales</taxon>
        <taxon>Campylobacteraceae</taxon>
        <taxon>Campylobacter</taxon>
    </lineage>
</organism>
<accession>C6REK8</accession>
<dbReference type="RefSeq" id="WP_002947540.1">
    <property type="nucleotide sequence ID" value="NZ_ACVQ01000013.1"/>
</dbReference>
<name>C6REK8_9BACT</name>
<keyword evidence="3" id="KW-1185">Reference proteome</keyword>
<keyword evidence="1" id="KW-1133">Transmembrane helix</keyword>
<evidence type="ECO:0000313" key="2">
    <source>
        <dbReference type="EMBL" id="EET80384.1"/>
    </source>
</evidence>
<sequence length="178" mass="20210">MQRCGYDVKTITYVAISDFGLNSSDFFKRSENNALFDRLIWIQKEIGLEIQKINFSGALSAKRRERLTDLVFEIDEILSKVHTETNPNEAILQTIAQKRQKSYEDIKSECNKAVMSPFKKIIFGIAFGTSGFLAFSGAMALASNRASLLEFIVAFILFFMPLVVTFILYKKQTAKPKI</sequence>
<dbReference type="Proteomes" id="UP000003107">
    <property type="component" value="Unassembled WGS sequence"/>
</dbReference>
<proteinExistence type="predicted"/>
<feature type="transmembrane region" description="Helical" evidence="1">
    <location>
        <begin position="121"/>
        <end position="142"/>
    </location>
</feature>
<keyword evidence="1" id="KW-0472">Membrane</keyword>
<reference evidence="2 3" key="1">
    <citation type="submission" date="2009-07" db="EMBL/GenBank/DDBJ databases">
        <authorList>
            <person name="Madupu R."/>
            <person name="Sebastian Y."/>
            <person name="Durkin A.S."/>
            <person name="Torralba M."/>
            <person name="Methe B."/>
            <person name="Sutton G.G."/>
            <person name="Strausberg R.L."/>
            <person name="Nelson K.E."/>
        </authorList>
    </citation>
    <scope>NUCLEOTIDE SEQUENCE [LARGE SCALE GENOMIC DNA]</scope>
    <source>
        <strain evidence="2 3">RM3277</strain>
    </source>
</reference>
<feature type="transmembrane region" description="Helical" evidence="1">
    <location>
        <begin position="148"/>
        <end position="169"/>
    </location>
</feature>
<gene>
    <name evidence="2" type="ORF">CAMSH0001_2100</name>
</gene>
<protein>
    <submittedName>
        <fullName evidence="2">Uncharacterized protein</fullName>
    </submittedName>
</protein>
<evidence type="ECO:0000313" key="3">
    <source>
        <dbReference type="Proteomes" id="UP000003107"/>
    </source>
</evidence>
<evidence type="ECO:0000256" key="1">
    <source>
        <dbReference type="SAM" id="Phobius"/>
    </source>
</evidence>
<dbReference type="GeneID" id="60989798"/>
<dbReference type="STRING" id="553219.CAMSH0001_2100"/>
<keyword evidence="1" id="KW-0812">Transmembrane</keyword>
<dbReference type="EMBL" id="ACVQ01000013">
    <property type="protein sequence ID" value="EET80384.1"/>
    <property type="molecule type" value="Genomic_DNA"/>
</dbReference>